<evidence type="ECO:0000256" key="1">
    <source>
        <dbReference type="ARBA" id="ARBA00022741"/>
    </source>
</evidence>
<dbReference type="OrthoDB" id="272672at2759"/>
<dbReference type="Gene3D" id="3.30.1220.10">
    <property type="entry name" value="CobW-like, C-terminal domain"/>
    <property type="match status" value="1"/>
</dbReference>
<evidence type="ECO:0000313" key="8">
    <source>
        <dbReference type="EMBL" id="CUG85383.1"/>
    </source>
</evidence>
<dbReference type="Pfam" id="PF07683">
    <property type="entry name" value="CobW_C"/>
    <property type="match status" value="1"/>
</dbReference>
<dbReference type="VEuPathDB" id="TriTrypDB:BSAL_89700"/>
<dbReference type="SUPFAM" id="SSF90002">
    <property type="entry name" value="Hypothetical protein YjiA, C-terminal domain"/>
    <property type="match status" value="1"/>
</dbReference>
<evidence type="ECO:0000256" key="4">
    <source>
        <dbReference type="ARBA" id="ARBA00034320"/>
    </source>
</evidence>
<feature type="region of interest" description="Disordered" evidence="6">
    <location>
        <begin position="396"/>
        <end position="424"/>
    </location>
</feature>
<dbReference type="GO" id="GO:0000166">
    <property type="term" value="F:nucleotide binding"/>
    <property type="evidence" value="ECO:0007669"/>
    <property type="project" value="UniProtKB-KW"/>
</dbReference>
<dbReference type="PANTHER" id="PTHR43603">
    <property type="entry name" value="COBW DOMAIN-CONTAINING PROTEIN DDB_G0274527"/>
    <property type="match status" value="1"/>
</dbReference>
<sequence>MPPPRRAVAKPLVPARGPIPVTLLSGFLGAGKTTMLEHILKNKQGLKCAVVVNDMAEIDYLSSVQSVIEKWEDHDTPEEDDRNVSHLLIDQIEFANVIVLNKMDQIGDETRRLETLKLLNVLNPTAHVICTTRSQVDLQELLFTDHFTETFALKAKGWMADLAPGAEKHTPETEEYGISSWIYRSDQPFHPKKLYDFITRFFLLQEVSEPTEEDYAAEAAAAEAAAAASPQEAECEGSSSATVGQKRPRDEEEDAERKSVLATNAARMRARTDTIGHVLRSKGYCWIGSPARLGSYGEWSQAGNLVSLGVGGGWGMFPETVATVRDDTKFIEKAPCQELVFIGQDLKRDVIQAMLDACLLTAEEQAFLSVSMQDAGEDGKTLLLFEDPFEPWSLDNAAEDADWEDVVDGDDDDDEDEDEVVEGQ</sequence>
<proteinExistence type="inferred from homology"/>
<keyword evidence="9" id="KW-1185">Reference proteome</keyword>
<dbReference type="InterPro" id="IPR011629">
    <property type="entry name" value="CobW-like_C"/>
</dbReference>
<dbReference type="InterPro" id="IPR003495">
    <property type="entry name" value="CobW/HypB/UreG_nucleotide-bd"/>
</dbReference>
<dbReference type="Proteomes" id="UP000051952">
    <property type="component" value="Unassembled WGS sequence"/>
</dbReference>
<dbReference type="InterPro" id="IPR027417">
    <property type="entry name" value="P-loop_NTPase"/>
</dbReference>
<organism evidence="8 9">
    <name type="scientific">Bodo saltans</name>
    <name type="common">Flagellated protozoan</name>
    <dbReference type="NCBI Taxonomy" id="75058"/>
    <lineage>
        <taxon>Eukaryota</taxon>
        <taxon>Discoba</taxon>
        <taxon>Euglenozoa</taxon>
        <taxon>Kinetoplastea</taxon>
        <taxon>Metakinetoplastina</taxon>
        <taxon>Eubodonida</taxon>
        <taxon>Bodonidae</taxon>
        <taxon>Bodo</taxon>
    </lineage>
</organism>
<feature type="domain" description="CobW C-terminal" evidence="7">
    <location>
        <begin position="178"/>
        <end position="359"/>
    </location>
</feature>
<dbReference type="InterPro" id="IPR036627">
    <property type="entry name" value="CobW-likC_sf"/>
</dbReference>
<dbReference type="SUPFAM" id="SSF52540">
    <property type="entry name" value="P-loop containing nucleoside triphosphate hydrolases"/>
    <property type="match status" value="1"/>
</dbReference>
<dbReference type="SMART" id="SM00833">
    <property type="entry name" value="CobW_C"/>
    <property type="match status" value="1"/>
</dbReference>
<dbReference type="GO" id="GO:0016787">
    <property type="term" value="F:hydrolase activity"/>
    <property type="evidence" value="ECO:0007669"/>
    <property type="project" value="UniProtKB-KW"/>
</dbReference>
<dbReference type="InterPro" id="IPR051927">
    <property type="entry name" value="Zn_Chap_cDPG_Synth"/>
</dbReference>
<feature type="region of interest" description="Disordered" evidence="6">
    <location>
        <begin position="227"/>
        <end position="263"/>
    </location>
</feature>
<gene>
    <name evidence="8" type="ORF">BSAL_89700</name>
</gene>
<accession>A0A0S4J2R6</accession>
<evidence type="ECO:0000256" key="5">
    <source>
        <dbReference type="ARBA" id="ARBA00049117"/>
    </source>
</evidence>
<comment type="catalytic activity">
    <reaction evidence="5">
        <text>GTP + H2O = GDP + phosphate + H(+)</text>
        <dbReference type="Rhea" id="RHEA:19669"/>
        <dbReference type="ChEBI" id="CHEBI:15377"/>
        <dbReference type="ChEBI" id="CHEBI:15378"/>
        <dbReference type="ChEBI" id="CHEBI:37565"/>
        <dbReference type="ChEBI" id="CHEBI:43474"/>
        <dbReference type="ChEBI" id="CHEBI:58189"/>
    </reaction>
    <physiologicalReaction direction="left-to-right" evidence="5">
        <dbReference type="Rhea" id="RHEA:19670"/>
    </physiologicalReaction>
</comment>
<dbReference type="OMA" id="CTDDEMA"/>
<protein>
    <submittedName>
        <fullName evidence="8">Cobalamin biosynthesis protein, putative</fullName>
    </submittedName>
</protein>
<evidence type="ECO:0000256" key="3">
    <source>
        <dbReference type="ARBA" id="ARBA00023186"/>
    </source>
</evidence>
<feature type="compositionally biased region" description="Basic and acidic residues" evidence="6">
    <location>
        <begin position="247"/>
        <end position="259"/>
    </location>
</feature>
<evidence type="ECO:0000259" key="7">
    <source>
        <dbReference type="SMART" id="SM00833"/>
    </source>
</evidence>
<keyword evidence="2" id="KW-0378">Hydrolase</keyword>
<name>A0A0S4J2R6_BODSA</name>
<evidence type="ECO:0000313" key="9">
    <source>
        <dbReference type="Proteomes" id="UP000051952"/>
    </source>
</evidence>
<dbReference type="Pfam" id="PF02492">
    <property type="entry name" value="cobW"/>
    <property type="match status" value="2"/>
</dbReference>
<evidence type="ECO:0000256" key="2">
    <source>
        <dbReference type="ARBA" id="ARBA00022801"/>
    </source>
</evidence>
<feature type="compositionally biased region" description="Acidic residues" evidence="6">
    <location>
        <begin position="397"/>
        <end position="424"/>
    </location>
</feature>
<evidence type="ECO:0000256" key="6">
    <source>
        <dbReference type="SAM" id="MobiDB-lite"/>
    </source>
</evidence>
<keyword evidence="3" id="KW-0143">Chaperone</keyword>
<dbReference type="EMBL" id="CYKH01001162">
    <property type="protein sequence ID" value="CUG85383.1"/>
    <property type="molecule type" value="Genomic_DNA"/>
</dbReference>
<dbReference type="AlphaFoldDB" id="A0A0S4J2R6"/>
<comment type="similarity">
    <text evidence="4">Belongs to the SIMIBI class G3E GTPase family. ZNG1 subfamily.</text>
</comment>
<reference evidence="9" key="1">
    <citation type="submission" date="2015-09" db="EMBL/GenBank/DDBJ databases">
        <authorList>
            <consortium name="Pathogen Informatics"/>
        </authorList>
    </citation>
    <scope>NUCLEOTIDE SEQUENCE [LARGE SCALE GENOMIC DNA]</scope>
    <source>
        <strain evidence="9">Lake Konstanz</strain>
    </source>
</reference>
<dbReference type="PANTHER" id="PTHR43603:SF1">
    <property type="entry name" value="ZINC-REGULATED GTPASE METALLOPROTEIN ACTIVATOR 1"/>
    <property type="match status" value="1"/>
</dbReference>
<keyword evidence="1" id="KW-0547">Nucleotide-binding</keyword>
<dbReference type="Gene3D" id="3.40.50.300">
    <property type="entry name" value="P-loop containing nucleotide triphosphate hydrolases"/>
    <property type="match status" value="2"/>
</dbReference>